<feature type="domain" description="Type 4 fimbrial biogenesis protein PilX N-terminal" evidence="2">
    <location>
        <begin position="13"/>
        <end position="59"/>
    </location>
</feature>
<reference evidence="3 4" key="1">
    <citation type="submission" date="2013-02" db="EMBL/GenBank/DDBJ databases">
        <title>The Genome Sequence of Acinetobacter sp. NIPH 809.</title>
        <authorList>
            <consortium name="The Broad Institute Genome Sequencing Platform"/>
            <consortium name="The Broad Institute Genome Sequencing Center for Infectious Disease"/>
            <person name="Cerqueira G."/>
            <person name="Feldgarden M."/>
            <person name="Courvalin P."/>
            <person name="Perichon B."/>
            <person name="Grillot-Courvalin C."/>
            <person name="Clermont D."/>
            <person name="Rocha E."/>
            <person name="Yoon E.-J."/>
            <person name="Nemec A."/>
            <person name="Walker B."/>
            <person name="Young S.K."/>
            <person name="Zeng Q."/>
            <person name="Gargeya S."/>
            <person name="Fitzgerald M."/>
            <person name="Haas B."/>
            <person name="Abouelleil A."/>
            <person name="Alvarado L."/>
            <person name="Arachchi H.M."/>
            <person name="Berlin A.M."/>
            <person name="Chapman S.B."/>
            <person name="Dewar J."/>
            <person name="Goldberg J."/>
            <person name="Griggs A."/>
            <person name="Gujja S."/>
            <person name="Hansen M."/>
            <person name="Howarth C."/>
            <person name="Imamovic A."/>
            <person name="Larimer J."/>
            <person name="McCowan C."/>
            <person name="Murphy C."/>
            <person name="Neiman D."/>
            <person name="Pearson M."/>
            <person name="Priest M."/>
            <person name="Roberts A."/>
            <person name="Saif S."/>
            <person name="Shea T."/>
            <person name="Sisk P."/>
            <person name="Sykes S."/>
            <person name="Wortman J."/>
            <person name="Nusbaum C."/>
            <person name="Birren B."/>
        </authorList>
    </citation>
    <scope>NUCLEOTIDE SEQUENCE [LARGE SCALE GENOMIC DNA]</scope>
    <source>
        <strain evidence="3 4">NIPH 809</strain>
    </source>
</reference>
<dbReference type="RefSeq" id="WP_004657479.1">
    <property type="nucleotide sequence ID" value="NZ_KB849179.1"/>
</dbReference>
<feature type="transmembrane region" description="Helical" evidence="1">
    <location>
        <begin position="15"/>
        <end position="39"/>
    </location>
</feature>
<dbReference type="EMBL" id="APOI01000030">
    <property type="protein sequence ID" value="ENU21858.1"/>
    <property type="molecule type" value="Genomic_DNA"/>
</dbReference>
<protein>
    <recommendedName>
        <fullName evidence="2">Type 4 fimbrial biogenesis protein PilX N-terminal domain-containing protein</fullName>
    </recommendedName>
</protein>
<evidence type="ECO:0000313" key="3">
    <source>
        <dbReference type="EMBL" id="ENU21858.1"/>
    </source>
</evidence>
<keyword evidence="1" id="KW-0472">Membrane</keyword>
<dbReference type="Proteomes" id="UP000013034">
    <property type="component" value="Unassembled WGS sequence"/>
</dbReference>
<comment type="caution">
    <text evidence="3">The sequence shown here is derived from an EMBL/GenBank/DDBJ whole genome shotgun (WGS) entry which is preliminary data.</text>
</comment>
<gene>
    <name evidence="3" type="ORF">F993_03787</name>
</gene>
<keyword evidence="1" id="KW-0812">Transmembrane</keyword>
<evidence type="ECO:0000259" key="2">
    <source>
        <dbReference type="Pfam" id="PF14341"/>
    </source>
</evidence>
<dbReference type="InterPro" id="IPR025746">
    <property type="entry name" value="PilX_N_dom"/>
</dbReference>
<evidence type="ECO:0000256" key="1">
    <source>
        <dbReference type="SAM" id="Phobius"/>
    </source>
</evidence>
<proteinExistence type="predicted"/>
<sequence length="270" mass="28411">MNHPKRTYIKHQRGATLIVVMIILLIIIVVGILAVRVAIVSLGVATNSQVGQLNFQSSDTPLAWFNNFDPTTVTSVGNVIGAALKENESNPGGEYIFCYKPTSTTSRFAQTKNASLLRKGTTENASVDDGGVAGFCSLTSDFGSNRPAVVTQVAVSVPTNANNDAPGSNLPRGINVSEGTQLPKSMTSAQRIRVTTTAMLPAYAVDISSVQTDCLSSANAKVSDDLTATLATGSEYTLAKCLADKGVPFSTQVQEFNYVNQLTEVSAPGS</sequence>
<evidence type="ECO:0000313" key="4">
    <source>
        <dbReference type="Proteomes" id="UP000013034"/>
    </source>
</evidence>
<accession>A0ABP2THP1</accession>
<dbReference type="Pfam" id="PF14341">
    <property type="entry name" value="PilX_N"/>
    <property type="match status" value="1"/>
</dbReference>
<keyword evidence="4" id="KW-1185">Reference proteome</keyword>
<organism evidence="3 4">
    <name type="scientific">Acinetobacter proteolyticus</name>
    <dbReference type="NCBI Taxonomy" id="1776741"/>
    <lineage>
        <taxon>Bacteria</taxon>
        <taxon>Pseudomonadati</taxon>
        <taxon>Pseudomonadota</taxon>
        <taxon>Gammaproteobacteria</taxon>
        <taxon>Moraxellales</taxon>
        <taxon>Moraxellaceae</taxon>
        <taxon>Acinetobacter</taxon>
    </lineage>
</organism>
<name>A0ABP2THP1_9GAMM</name>
<keyword evidence="1" id="KW-1133">Transmembrane helix</keyword>